<gene>
    <name evidence="1" type="ORF">GCM10010439_47470</name>
</gene>
<dbReference type="InterPro" id="IPR036390">
    <property type="entry name" value="WH_DNA-bd_sf"/>
</dbReference>
<dbReference type="EMBL" id="BAAATZ010000020">
    <property type="protein sequence ID" value="GAA2731617.1"/>
    <property type="molecule type" value="Genomic_DNA"/>
</dbReference>
<accession>A0ABP6GWU8</accession>
<evidence type="ECO:0000313" key="1">
    <source>
        <dbReference type="EMBL" id="GAA2731617.1"/>
    </source>
</evidence>
<proteinExistence type="predicted"/>
<evidence type="ECO:0000313" key="2">
    <source>
        <dbReference type="Proteomes" id="UP001501842"/>
    </source>
</evidence>
<reference evidence="2" key="1">
    <citation type="journal article" date="2019" name="Int. J. Syst. Evol. Microbiol.">
        <title>The Global Catalogue of Microorganisms (GCM) 10K type strain sequencing project: providing services to taxonomists for standard genome sequencing and annotation.</title>
        <authorList>
            <consortium name="The Broad Institute Genomics Platform"/>
            <consortium name="The Broad Institute Genome Sequencing Center for Infectious Disease"/>
            <person name="Wu L."/>
            <person name="Ma J."/>
        </authorList>
    </citation>
    <scope>NUCLEOTIDE SEQUENCE [LARGE SCALE GENOMIC DNA]</scope>
    <source>
        <strain evidence="2">JCM 8201</strain>
    </source>
</reference>
<dbReference type="Proteomes" id="UP001501842">
    <property type="component" value="Unassembled WGS sequence"/>
</dbReference>
<sequence length="204" mass="22101">MSIEAIALLNDPVRRGLYGYVVSQGHDVGRNEAAEAVGVQRTLAAFHLDKLVEAGLLDAVFRRAEGRGGPGAGRPAKYYRRASGEFAVSVPPRDYRTAASLLAEVVDRAGLDERAEDAARAYGRKHGGDPERLLGERGYEPYEEDGVLRMRNCPFHALAEEFPALVCSMNLALLEGLAEEAGWCARMDPAPGRCCVALSKTNEI</sequence>
<organism evidence="1 2">
    <name type="scientific">Actinocorallia aurantiaca</name>
    <dbReference type="NCBI Taxonomy" id="46204"/>
    <lineage>
        <taxon>Bacteria</taxon>
        <taxon>Bacillati</taxon>
        <taxon>Actinomycetota</taxon>
        <taxon>Actinomycetes</taxon>
        <taxon>Streptosporangiales</taxon>
        <taxon>Thermomonosporaceae</taxon>
        <taxon>Actinocorallia</taxon>
    </lineage>
</organism>
<dbReference type="Gene3D" id="1.10.10.10">
    <property type="entry name" value="Winged helix-like DNA-binding domain superfamily/Winged helix DNA-binding domain"/>
    <property type="match status" value="1"/>
</dbReference>
<dbReference type="SUPFAM" id="SSF46785">
    <property type="entry name" value="Winged helix' DNA-binding domain"/>
    <property type="match status" value="1"/>
</dbReference>
<protein>
    <submittedName>
        <fullName evidence="1">Helix-turn-helix domain-containing protein</fullName>
    </submittedName>
</protein>
<name>A0ABP6GWU8_9ACTN</name>
<keyword evidence="2" id="KW-1185">Reference proteome</keyword>
<dbReference type="RefSeq" id="WP_344452894.1">
    <property type="nucleotide sequence ID" value="NZ_BAAATZ010000020.1"/>
</dbReference>
<comment type="caution">
    <text evidence="1">The sequence shown here is derived from an EMBL/GenBank/DDBJ whole genome shotgun (WGS) entry which is preliminary data.</text>
</comment>
<dbReference type="InterPro" id="IPR036388">
    <property type="entry name" value="WH-like_DNA-bd_sf"/>
</dbReference>